<evidence type="ECO:0000256" key="3">
    <source>
        <dbReference type="ARBA" id="ARBA00022729"/>
    </source>
</evidence>
<dbReference type="OrthoDB" id="2121326at2759"/>
<dbReference type="InterPro" id="IPR036249">
    <property type="entry name" value="Thioredoxin-like_sf"/>
</dbReference>
<keyword evidence="7" id="KW-1015">Disulfide bond</keyword>
<dbReference type="EMBL" id="LUGH01000542">
    <property type="protein sequence ID" value="OBZ84201.1"/>
    <property type="molecule type" value="Genomic_DNA"/>
</dbReference>
<organism evidence="11 12">
    <name type="scientific">Choanephora cucurbitarum</name>
    <dbReference type="NCBI Taxonomy" id="101091"/>
    <lineage>
        <taxon>Eukaryota</taxon>
        <taxon>Fungi</taxon>
        <taxon>Fungi incertae sedis</taxon>
        <taxon>Mucoromycota</taxon>
        <taxon>Mucoromycotina</taxon>
        <taxon>Mucoromycetes</taxon>
        <taxon>Mucorales</taxon>
        <taxon>Mucorineae</taxon>
        <taxon>Choanephoraceae</taxon>
        <taxon>Choanephoroideae</taxon>
        <taxon>Choanephora</taxon>
    </lineage>
</organism>
<evidence type="ECO:0000256" key="4">
    <source>
        <dbReference type="ARBA" id="ARBA00022824"/>
    </source>
</evidence>
<keyword evidence="3 9" id="KW-0732">Signal</keyword>
<keyword evidence="12" id="KW-1185">Reference proteome</keyword>
<keyword evidence="8" id="KW-0676">Redox-active center</keyword>
<dbReference type="InParanoid" id="A0A1C7N595"/>
<accession>A0A1C7N595</accession>
<name>A0A1C7N595_9FUNG</name>
<feature type="chain" id="PRO_5008889490" evidence="9">
    <location>
        <begin position="17"/>
        <end position="140"/>
    </location>
</feature>
<dbReference type="Gene3D" id="3.40.30.10">
    <property type="entry name" value="Glutaredoxin"/>
    <property type="match status" value="1"/>
</dbReference>
<dbReference type="PROSITE" id="PS51352">
    <property type="entry name" value="THIOREDOXIN_2"/>
    <property type="match status" value="1"/>
</dbReference>
<evidence type="ECO:0000256" key="1">
    <source>
        <dbReference type="ARBA" id="ARBA00004389"/>
    </source>
</evidence>
<dbReference type="Pfam" id="PF00085">
    <property type="entry name" value="Thioredoxin"/>
    <property type="match status" value="1"/>
</dbReference>
<keyword evidence="6" id="KW-0472">Membrane</keyword>
<feature type="domain" description="Thioredoxin" evidence="10">
    <location>
        <begin position="10"/>
        <end position="124"/>
    </location>
</feature>
<dbReference type="InterPro" id="IPR052454">
    <property type="entry name" value="TMX_domain-containing"/>
</dbReference>
<comment type="subcellular location">
    <subcellularLocation>
        <location evidence="1">Endoplasmic reticulum membrane</location>
        <topology evidence="1">Single-pass membrane protein</topology>
    </subcellularLocation>
</comment>
<feature type="signal peptide" evidence="9">
    <location>
        <begin position="1"/>
        <end position="16"/>
    </location>
</feature>
<gene>
    <name evidence="11" type="primary">TMX1</name>
    <name evidence="11" type="ORF">A0J61_07750</name>
</gene>
<keyword evidence="11" id="KW-0812">Transmembrane</keyword>
<protein>
    <submittedName>
        <fullName evidence="11">Thioredoxin-related transmembrane protein 1</fullName>
    </submittedName>
</protein>
<dbReference type="SUPFAM" id="SSF52833">
    <property type="entry name" value="Thioredoxin-like"/>
    <property type="match status" value="1"/>
</dbReference>
<evidence type="ECO:0000256" key="9">
    <source>
        <dbReference type="SAM" id="SignalP"/>
    </source>
</evidence>
<keyword evidence="5" id="KW-0249">Electron transport</keyword>
<dbReference type="PANTHER" id="PTHR46107:SF3">
    <property type="entry name" value="THIOREDOXIN DOMAIN-CONTAINING PROTEIN"/>
    <property type="match status" value="1"/>
</dbReference>
<reference evidence="11 12" key="1">
    <citation type="submission" date="2016-03" db="EMBL/GenBank/DDBJ databases">
        <title>Choanephora cucurbitarum.</title>
        <authorList>
            <person name="Min B."/>
            <person name="Park H."/>
            <person name="Park J.-H."/>
            <person name="Shin H.-D."/>
            <person name="Choi I.-G."/>
        </authorList>
    </citation>
    <scope>NUCLEOTIDE SEQUENCE [LARGE SCALE GENOMIC DNA]</scope>
    <source>
        <strain evidence="11 12">KUS-F28377</strain>
    </source>
</reference>
<comment type="caution">
    <text evidence="11">The sequence shown here is derived from an EMBL/GenBank/DDBJ whole genome shotgun (WGS) entry which is preliminary data.</text>
</comment>
<evidence type="ECO:0000256" key="8">
    <source>
        <dbReference type="ARBA" id="ARBA00023284"/>
    </source>
</evidence>
<dbReference type="GO" id="GO:0005789">
    <property type="term" value="C:endoplasmic reticulum membrane"/>
    <property type="evidence" value="ECO:0007669"/>
    <property type="project" value="UniProtKB-SubCell"/>
</dbReference>
<evidence type="ECO:0000256" key="7">
    <source>
        <dbReference type="ARBA" id="ARBA00023157"/>
    </source>
</evidence>
<evidence type="ECO:0000256" key="6">
    <source>
        <dbReference type="ARBA" id="ARBA00022989"/>
    </source>
</evidence>
<evidence type="ECO:0000256" key="5">
    <source>
        <dbReference type="ARBA" id="ARBA00022982"/>
    </source>
</evidence>
<dbReference type="InterPro" id="IPR013766">
    <property type="entry name" value="Thioredoxin_domain"/>
</dbReference>
<keyword evidence="6" id="KW-1133">Transmembrane helix</keyword>
<keyword evidence="2" id="KW-0813">Transport</keyword>
<dbReference type="GO" id="GO:0015036">
    <property type="term" value="F:disulfide oxidoreductase activity"/>
    <property type="evidence" value="ECO:0007669"/>
    <property type="project" value="TreeGrafter"/>
</dbReference>
<evidence type="ECO:0000313" key="12">
    <source>
        <dbReference type="Proteomes" id="UP000093000"/>
    </source>
</evidence>
<dbReference type="STRING" id="101091.A0A1C7N595"/>
<evidence type="ECO:0000256" key="2">
    <source>
        <dbReference type="ARBA" id="ARBA00022448"/>
    </source>
</evidence>
<evidence type="ECO:0000313" key="11">
    <source>
        <dbReference type="EMBL" id="OBZ84201.1"/>
    </source>
</evidence>
<dbReference type="AlphaFoldDB" id="A0A1C7N595"/>
<proteinExistence type="predicted"/>
<keyword evidence="4" id="KW-0256">Endoplasmic reticulum</keyword>
<dbReference type="PANTHER" id="PTHR46107">
    <property type="entry name" value="DUMPY: SHORTER THAN WILD-TYPE"/>
    <property type="match status" value="1"/>
</dbReference>
<dbReference type="Proteomes" id="UP000093000">
    <property type="component" value="Unassembled WGS sequence"/>
</dbReference>
<sequence length="140" mass="16149">MKYFWVLLTVLITVQAALIQLTDDNFSDLVTKEDEWIVDFYADWCSYCKKAAPRIEAAERLLRLSSHKHVKVGLVNVETSPALAARFLISRLPTVVHIKDHQVRRVPSIRHENDIISFVTLEEWKQVEPSSGFIQPFSLL</sequence>
<evidence type="ECO:0000259" key="10">
    <source>
        <dbReference type="PROSITE" id="PS51352"/>
    </source>
</evidence>